<accession>A0AAD5UTK1</accession>
<protein>
    <submittedName>
        <fullName evidence="2">Uncharacterized protein</fullName>
    </submittedName>
</protein>
<comment type="caution">
    <text evidence="2">The sequence shown here is derived from an EMBL/GenBank/DDBJ whole genome shotgun (WGS) entry which is preliminary data.</text>
</comment>
<evidence type="ECO:0000313" key="3">
    <source>
        <dbReference type="Proteomes" id="UP001212997"/>
    </source>
</evidence>
<name>A0AAD5UTK1_9APHY</name>
<dbReference type="Proteomes" id="UP001212997">
    <property type="component" value="Unassembled WGS sequence"/>
</dbReference>
<dbReference type="EMBL" id="JANAWD010000607">
    <property type="protein sequence ID" value="KAJ3477320.1"/>
    <property type="molecule type" value="Genomic_DNA"/>
</dbReference>
<sequence length="156" mass="17596">MTATEPPRLRLDVPNPNFSPLIANASILGMISSPFSSPLPTLSFASSADRAHLHRNPVMGDTSLPISSRYKALPFVPEGEETIPSKQILSVLDLLERMDEDVIKEVHRVRQSLNEAFAMVRECAEAEHTRKAQQKERKERQMKETRGVDDDFWLNA</sequence>
<dbReference type="AlphaFoldDB" id="A0AAD5UTK1"/>
<evidence type="ECO:0000256" key="1">
    <source>
        <dbReference type="SAM" id="MobiDB-lite"/>
    </source>
</evidence>
<proteinExistence type="predicted"/>
<reference evidence="2" key="1">
    <citation type="submission" date="2022-07" db="EMBL/GenBank/DDBJ databases">
        <title>Genome Sequence of Physisporinus lineatus.</title>
        <authorList>
            <person name="Buettner E."/>
        </authorList>
    </citation>
    <scope>NUCLEOTIDE SEQUENCE</scope>
    <source>
        <strain evidence="2">VT162</strain>
    </source>
</reference>
<feature type="region of interest" description="Disordered" evidence="1">
    <location>
        <begin position="129"/>
        <end position="150"/>
    </location>
</feature>
<organism evidence="2 3">
    <name type="scientific">Meripilus lineatus</name>
    <dbReference type="NCBI Taxonomy" id="2056292"/>
    <lineage>
        <taxon>Eukaryota</taxon>
        <taxon>Fungi</taxon>
        <taxon>Dikarya</taxon>
        <taxon>Basidiomycota</taxon>
        <taxon>Agaricomycotina</taxon>
        <taxon>Agaricomycetes</taxon>
        <taxon>Polyporales</taxon>
        <taxon>Meripilaceae</taxon>
        <taxon>Meripilus</taxon>
    </lineage>
</organism>
<feature type="compositionally biased region" description="Basic and acidic residues" evidence="1">
    <location>
        <begin position="129"/>
        <end position="149"/>
    </location>
</feature>
<keyword evidence="3" id="KW-1185">Reference proteome</keyword>
<gene>
    <name evidence="2" type="ORF">NLI96_g10542</name>
</gene>
<evidence type="ECO:0000313" key="2">
    <source>
        <dbReference type="EMBL" id="KAJ3477320.1"/>
    </source>
</evidence>